<reference evidence="2 3" key="1">
    <citation type="submission" date="2019-08" db="EMBL/GenBank/DDBJ databases">
        <title>Five species of Acinetobacter isolated from floral nectar and animal pollinators.</title>
        <authorList>
            <person name="Hendry T.A."/>
        </authorList>
    </citation>
    <scope>NUCLEOTIDE SEQUENCE [LARGE SCALE GENOMIC DNA]</scope>
    <source>
        <strain evidence="2 3">MD18.27</strain>
    </source>
</reference>
<gene>
    <name evidence="2" type="ORF">I2F25_08780</name>
</gene>
<feature type="transmembrane region" description="Helical" evidence="1">
    <location>
        <begin position="184"/>
        <end position="202"/>
    </location>
</feature>
<accession>A0ABU6DTF8</accession>
<name>A0ABU6DTF8_9GAMM</name>
<dbReference type="Proteomes" id="UP001339883">
    <property type="component" value="Unassembled WGS sequence"/>
</dbReference>
<proteinExistence type="predicted"/>
<evidence type="ECO:0000313" key="3">
    <source>
        <dbReference type="Proteomes" id="UP001339883"/>
    </source>
</evidence>
<sequence length="222" mass="24599">MSSIYELKSRFQNILRPSVVRLHALGVTANQVTLGTAVISVFISLIIAISTTYQIYSTFLIIPIWMFIRMALNAIDGMLAKEFGQQSYLGAYLNELCDVISDTSLYLCFIGLISVNSSLLLLVIFLSVLSEYAGILGPLVSAERRYDGPMGKSDRAAVFGGLGLYIGLSPCFNTSHIYNQLSLYFPNILLGCCIALLMMTIYNRVRRGIQQTTYSNEKSKDV</sequence>
<keyword evidence="3" id="KW-1185">Reference proteome</keyword>
<dbReference type="Gene3D" id="1.20.120.1760">
    <property type="match status" value="1"/>
</dbReference>
<protein>
    <submittedName>
        <fullName evidence="2">CDP-alcohol phosphatidyltransferase family protein</fullName>
    </submittedName>
</protein>
<dbReference type="EMBL" id="VTDN01000006">
    <property type="protein sequence ID" value="MEB5477132.1"/>
    <property type="molecule type" value="Genomic_DNA"/>
</dbReference>
<keyword evidence="1" id="KW-0812">Transmembrane</keyword>
<keyword evidence="1" id="KW-0472">Membrane</keyword>
<comment type="caution">
    <text evidence="2">The sequence shown here is derived from an EMBL/GenBank/DDBJ whole genome shotgun (WGS) entry which is preliminary data.</text>
</comment>
<dbReference type="RefSeq" id="WP_195771743.1">
    <property type="nucleotide sequence ID" value="NZ_VTDN01000006.1"/>
</dbReference>
<feature type="transmembrane region" description="Helical" evidence="1">
    <location>
        <begin position="53"/>
        <end position="72"/>
    </location>
</feature>
<evidence type="ECO:0000313" key="2">
    <source>
        <dbReference type="EMBL" id="MEB5477132.1"/>
    </source>
</evidence>
<dbReference type="InterPro" id="IPR000462">
    <property type="entry name" value="CDP-OH_P_trans"/>
</dbReference>
<feature type="transmembrane region" description="Helical" evidence="1">
    <location>
        <begin position="20"/>
        <end position="47"/>
    </location>
</feature>
<keyword evidence="1" id="KW-1133">Transmembrane helix</keyword>
<dbReference type="InterPro" id="IPR043130">
    <property type="entry name" value="CDP-OH_PTrfase_TM_dom"/>
</dbReference>
<organism evidence="2 3">
    <name type="scientific">Acinetobacter pollinis</name>
    <dbReference type="NCBI Taxonomy" id="2605270"/>
    <lineage>
        <taxon>Bacteria</taxon>
        <taxon>Pseudomonadati</taxon>
        <taxon>Pseudomonadota</taxon>
        <taxon>Gammaproteobacteria</taxon>
        <taxon>Moraxellales</taxon>
        <taxon>Moraxellaceae</taxon>
        <taxon>Acinetobacter</taxon>
    </lineage>
</organism>
<dbReference type="Pfam" id="PF01066">
    <property type="entry name" value="CDP-OH_P_transf"/>
    <property type="match status" value="1"/>
</dbReference>
<evidence type="ECO:0000256" key="1">
    <source>
        <dbReference type="SAM" id="Phobius"/>
    </source>
</evidence>